<comment type="caution">
    <text evidence="1">The sequence shown here is derived from an EMBL/GenBank/DDBJ whole genome shotgun (WGS) entry which is preliminary data.</text>
</comment>
<evidence type="ECO:0000313" key="1">
    <source>
        <dbReference type="EMBL" id="MDY0404288.1"/>
    </source>
</evidence>
<reference evidence="1 2" key="1">
    <citation type="submission" date="2023-10" db="EMBL/GenBank/DDBJ databases">
        <title>179-bfca-hs.</title>
        <authorList>
            <person name="Miliotis G."/>
            <person name="Sengupta P."/>
            <person name="Hameed A."/>
            <person name="Chuvochina M."/>
            <person name="Mcdonagh F."/>
            <person name="Simpson A.C."/>
            <person name="Singh N.K."/>
            <person name="Rekha P.D."/>
            <person name="Raman K."/>
            <person name="Hugenholtz P."/>
            <person name="Venkateswaran K."/>
        </authorList>
    </citation>
    <scope>NUCLEOTIDE SEQUENCE [LARGE SCALE GENOMIC DNA]</scope>
    <source>
        <strain evidence="1 2">179-BFC-A-HS</strain>
    </source>
</reference>
<accession>A0ABU5CFE4</accession>
<dbReference type="EMBL" id="JAROCA020000001">
    <property type="protein sequence ID" value="MDY0404288.1"/>
    <property type="molecule type" value="Genomic_DNA"/>
</dbReference>
<dbReference type="RefSeq" id="WP_306068081.1">
    <property type="nucleotide sequence ID" value="NZ_JAROCA020000001.1"/>
</dbReference>
<gene>
    <name evidence="1" type="ORF">P5G51_001630</name>
</gene>
<evidence type="ECO:0000313" key="2">
    <source>
        <dbReference type="Proteomes" id="UP001228376"/>
    </source>
</evidence>
<name>A0ABU5CFE4_9BACI</name>
<dbReference type="Proteomes" id="UP001228376">
    <property type="component" value="Unassembled WGS sequence"/>
</dbReference>
<sequence>MVHHRKIKEDNYKIFALLSNYLNKAPDYVDKAEMERIASYNVSDEYAFGVILAAAFGLDIVENAEDRAFFHAYFLSMIHQLEPSEYANNPYYKNIKLPTIKMGNSELKYETYQPFEGFVCNDIVQTNEGRQIPQIGFLGEAFPIRPCWKMAASG</sequence>
<proteinExistence type="predicted"/>
<organism evidence="1 2">
    <name type="scientific">Tigheibacillus jepli</name>
    <dbReference type="NCBI Taxonomy" id="3035914"/>
    <lineage>
        <taxon>Bacteria</taxon>
        <taxon>Bacillati</taxon>
        <taxon>Bacillota</taxon>
        <taxon>Bacilli</taxon>
        <taxon>Bacillales</taxon>
        <taxon>Bacillaceae</taxon>
        <taxon>Tigheibacillus</taxon>
    </lineage>
</organism>
<protein>
    <submittedName>
        <fullName evidence="1">Uncharacterized protein</fullName>
    </submittedName>
</protein>
<keyword evidence="2" id="KW-1185">Reference proteome</keyword>